<dbReference type="EMBL" id="CAJVQC010044783">
    <property type="protein sequence ID" value="CAG8780226.1"/>
    <property type="molecule type" value="Genomic_DNA"/>
</dbReference>
<reference evidence="1" key="1">
    <citation type="submission" date="2021-06" db="EMBL/GenBank/DDBJ databases">
        <authorList>
            <person name="Kallberg Y."/>
            <person name="Tangrot J."/>
            <person name="Rosling A."/>
        </authorList>
    </citation>
    <scope>NUCLEOTIDE SEQUENCE</scope>
    <source>
        <strain evidence="1">MA461A</strain>
    </source>
</reference>
<feature type="non-terminal residue" evidence="1">
    <location>
        <position position="173"/>
    </location>
</feature>
<evidence type="ECO:0000313" key="2">
    <source>
        <dbReference type="Proteomes" id="UP000789920"/>
    </source>
</evidence>
<dbReference type="Proteomes" id="UP000789920">
    <property type="component" value="Unassembled WGS sequence"/>
</dbReference>
<comment type="caution">
    <text evidence="1">The sequence shown here is derived from an EMBL/GenBank/DDBJ whole genome shotgun (WGS) entry which is preliminary data.</text>
</comment>
<evidence type="ECO:0000313" key="1">
    <source>
        <dbReference type="EMBL" id="CAG8780226.1"/>
    </source>
</evidence>
<accession>A0ACA9R7F8</accession>
<name>A0ACA9R7F8_9GLOM</name>
<protein>
    <submittedName>
        <fullName evidence="1">18436_t:CDS:1</fullName>
    </submittedName>
</protein>
<sequence>MVKNPLTHPLFSYVNTSRRSYSSSKSLPAILSLSSATLPPSLAILPSLPAILPPSPAILLPSPATLSYWQSSLASLLSQAPLALLPLSQILLASLLQVLLQNNWAFGPFGPLVFHLFSKPYQAQSQPISLQHQENQSCSIKLPTMAKFLKEIDKKKGTNDYYQKFLDKFEKQK</sequence>
<proteinExistence type="predicted"/>
<organism evidence="1 2">
    <name type="scientific">Racocetra persica</name>
    <dbReference type="NCBI Taxonomy" id="160502"/>
    <lineage>
        <taxon>Eukaryota</taxon>
        <taxon>Fungi</taxon>
        <taxon>Fungi incertae sedis</taxon>
        <taxon>Mucoromycota</taxon>
        <taxon>Glomeromycotina</taxon>
        <taxon>Glomeromycetes</taxon>
        <taxon>Diversisporales</taxon>
        <taxon>Gigasporaceae</taxon>
        <taxon>Racocetra</taxon>
    </lineage>
</organism>
<gene>
    <name evidence="1" type="ORF">RPERSI_LOCUS17466</name>
</gene>
<keyword evidence="2" id="KW-1185">Reference proteome</keyword>